<dbReference type="SUPFAM" id="SSF48726">
    <property type="entry name" value="Immunoglobulin"/>
    <property type="match status" value="7"/>
</dbReference>
<dbReference type="CDD" id="cd00099">
    <property type="entry name" value="IgV"/>
    <property type="match status" value="2"/>
</dbReference>
<dbReference type="Pfam" id="PF13927">
    <property type="entry name" value="Ig_3"/>
    <property type="match status" value="1"/>
</dbReference>
<comment type="subcellular location">
    <subcellularLocation>
        <location evidence="1">Membrane</location>
        <topology evidence="1">Single-pass type I membrane protein</topology>
    </subcellularLocation>
</comment>
<feature type="domain" description="Ig-like" evidence="11">
    <location>
        <begin position="290"/>
        <end position="400"/>
    </location>
</feature>
<keyword evidence="5 10" id="KW-1133">Transmembrane helix</keyword>
<dbReference type="InterPro" id="IPR051102">
    <property type="entry name" value="IgSF_V-set/TM_domain"/>
</dbReference>
<dbReference type="GeneTree" id="ENSGT00940000155177"/>
<organism evidence="12 13">
    <name type="scientific">Scophthalmus maximus</name>
    <name type="common">Turbot</name>
    <name type="synonym">Psetta maxima</name>
    <dbReference type="NCBI Taxonomy" id="52904"/>
    <lineage>
        <taxon>Eukaryota</taxon>
        <taxon>Metazoa</taxon>
        <taxon>Chordata</taxon>
        <taxon>Craniata</taxon>
        <taxon>Vertebrata</taxon>
        <taxon>Euteleostomi</taxon>
        <taxon>Actinopterygii</taxon>
        <taxon>Neopterygii</taxon>
        <taxon>Teleostei</taxon>
        <taxon>Neoteleostei</taxon>
        <taxon>Acanthomorphata</taxon>
        <taxon>Carangaria</taxon>
        <taxon>Pleuronectiformes</taxon>
        <taxon>Pleuronectoidei</taxon>
        <taxon>Scophthalmidae</taxon>
        <taxon>Scophthalmus</taxon>
    </lineage>
</organism>
<keyword evidence="2 10" id="KW-0812">Transmembrane</keyword>
<evidence type="ECO:0000313" key="13">
    <source>
        <dbReference type="Proteomes" id="UP000694558"/>
    </source>
</evidence>
<dbReference type="InterPro" id="IPR003599">
    <property type="entry name" value="Ig_sub"/>
</dbReference>
<dbReference type="SMART" id="SM00408">
    <property type="entry name" value="IGc2"/>
    <property type="match status" value="3"/>
</dbReference>
<feature type="domain" description="Ig-like" evidence="11">
    <location>
        <begin position="835"/>
        <end position="956"/>
    </location>
</feature>
<dbReference type="PANTHER" id="PTHR12207">
    <property type="entry name" value="V-SET AND TRANSMEMBRANE DOMAIN-CONTAINING PROTEIN"/>
    <property type="match status" value="1"/>
</dbReference>
<evidence type="ECO:0000256" key="7">
    <source>
        <dbReference type="ARBA" id="ARBA00023157"/>
    </source>
</evidence>
<dbReference type="SMART" id="SM00406">
    <property type="entry name" value="IGv"/>
    <property type="match status" value="6"/>
</dbReference>
<evidence type="ECO:0000259" key="11">
    <source>
        <dbReference type="PROSITE" id="PS50835"/>
    </source>
</evidence>
<dbReference type="InterPro" id="IPR036179">
    <property type="entry name" value="Ig-like_dom_sf"/>
</dbReference>
<dbReference type="InterPro" id="IPR013106">
    <property type="entry name" value="Ig_V-set"/>
</dbReference>
<feature type="domain" description="Ig-like" evidence="11">
    <location>
        <begin position="698"/>
        <end position="821"/>
    </location>
</feature>
<keyword evidence="6 10" id="KW-0472">Membrane</keyword>
<dbReference type="PROSITE" id="PS50835">
    <property type="entry name" value="IG_LIKE"/>
    <property type="match status" value="6"/>
</dbReference>
<dbReference type="PANTHER" id="PTHR12207:SF21">
    <property type="entry name" value="IMMUNOGLOBULIN SUPERFAMILY MEMBER 3"/>
    <property type="match status" value="1"/>
</dbReference>
<feature type="domain" description="Ig-like" evidence="11">
    <location>
        <begin position="155"/>
        <end position="262"/>
    </location>
</feature>
<evidence type="ECO:0000256" key="9">
    <source>
        <dbReference type="ARBA" id="ARBA00067302"/>
    </source>
</evidence>
<evidence type="ECO:0000256" key="3">
    <source>
        <dbReference type="ARBA" id="ARBA00022729"/>
    </source>
</evidence>
<dbReference type="InterPro" id="IPR007110">
    <property type="entry name" value="Ig-like_dom"/>
</dbReference>
<evidence type="ECO:0000256" key="5">
    <source>
        <dbReference type="ARBA" id="ARBA00022989"/>
    </source>
</evidence>
<dbReference type="Pfam" id="PF07686">
    <property type="entry name" value="V-set"/>
    <property type="match status" value="3"/>
</dbReference>
<reference evidence="12" key="2">
    <citation type="submission" date="2025-08" db="UniProtKB">
        <authorList>
            <consortium name="Ensembl"/>
        </authorList>
    </citation>
    <scope>IDENTIFICATION</scope>
</reference>
<dbReference type="GO" id="GO:0016020">
    <property type="term" value="C:membrane"/>
    <property type="evidence" value="ECO:0007669"/>
    <property type="project" value="UniProtKB-SubCell"/>
</dbReference>
<evidence type="ECO:0000256" key="1">
    <source>
        <dbReference type="ARBA" id="ARBA00004479"/>
    </source>
</evidence>
<accession>A0A8D3B6F8</accession>
<dbReference type="FunFam" id="2.60.40.10:FF:000491">
    <property type="entry name" value="Immunoglobulin superfamily, member 3"/>
    <property type="match status" value="1"/>
</dbReference>
<proteinExistence type="predicted"/>
<dbReference type="FunFam" id="2.60.40.10:FF:000191">
    <property type="entry name" value="Immunoglobulin superfamily member 3"/>
    <property type="match status" value="1"/>
</dbReference>
<dbReference type="InterPro" id="IPR003598">
    <property type="entry name" value="Ig_sub2"/>
</dbReference>
<dbReference type="PROSITE" id="PS51257">
    <property type="entry name" value="PROKAR_LIPOPROTEIN"/>
    <property type="match status" value="1"/>
</dbReference>
<feature type="domain" description="Ig-like" evidence="11">
    <location>
        <begin position="18"/>
        <end position="151"/>
    </location>
</feature>
<keyword evidence="4" id="KW-0677">Repeat</keyword>
<dbReference type="FunFam" id="2.60.40.10:FF:000604">
    <property type="entry name" value="immunoglobulin superfamily member 3"/>
    <property type="match status" value="1"/>
</dbReference>
<dbReference type="Ensembl" id="ENSSMAT00000029590.2">
    <property type="protein sequence ID" value="ENSSMAP00000029229.2"/>
    <property type="gene ID" value="ENSSMAG00000017902.2"/>
</dbReference>
<keyword evidence="8" id="KW-0393">Immunoglobulin domain</keyword>
<keyword evidence="7" id="KW-1015">Disulfide bond</keyword>
<dbReference type="FunFam" id="2.60.40.10:FF:002170">
    <property type="entry name" value="Immunoglobulin superfamily, member 3"/>
    <property type="match status" value="2"/>
</dbReference>
<feature type="domain" description="Ig-like" evidence="11">
    <location>
        <begin position="419"/>
        <end position="552"/>
    </location>
</feature>
<dbReference type="Gene3D" id="2.60.40.10">
    <property type="entry name" value="Immunoglobulins"/>
    <property type="match status" value="7"/>
</dbReference>
<protein>
    <recommendedName>
        <fullName evidence="9">Immunoglobulin superfamily member 3</fullName>
    </recommendedName>
</protein>
<dbReference type="Proteomes" id="UP000694558">
    <property type="component" value="Chromosome 14"/>
</dbReference>
<evidence type="ECO:0000256" key="4">
    <source>
        <dbReference type="ARBA" id="ARBA00022737"/>
    </source>
</evidence>
<gene>
    <name evidence="12" type="primary">igsf3</name>
</gene>
<keyword evidence="3" id="KW-0732">Signal</keyword>
<evidence type="ECO:0000256" key="8">
    <source>
        <dbReference type="ARBA" id="ARBA00023319"/>
    </source>
</evidence>
<evidence type="ECO:0000313" key="12">
    <source>
        <dbReference type="Ensembl" id="ENSSMAP00000029229.2"/>
    </source>
</evidence>
<evidence type="ECO:0000256" key="10">
    <source>
        <dbReference type="SAM" id="Phobius"/>
    </source>
</evidence>
<reference evidence="12" key="1">
    <citation type="submission" date="2023-05" db="EMBL/GenBank/DDBJ databases">
        <title>High-quality long-read genome of Scophthalmus maximus.</title>
        <authorList>
            <person name="Lien S."/>
            <person name="Martinez P."/>
        </authorList>
    </citation>
    <scope>NUCLEOTIDE SEQUENCE [LARGE SCALE GENOMIC DNA]</scope>
</reference>
<evidence type="ECO:0000256" key="2">
    <source>
        <dbReference type="ARBA" id="ARBA00022692"/>
    </source>
</evidence>
<evidence type="ECO:0000256" key="6">
    <source>
        <dbReference type="ARBA" id="ARBA00023136"/>
    </source>
</evidence>
<dbReference type="InterPro" id="IPR013783">
    <property type="entry name" value="Ig-like_fold"/>
</dbReference>
<feature type="transmembrane region" description="Helical" evidence="10">
    <location>
        <begin position="998"/>
        <end position="1020"/>
    </location>
</feature>
<sequence>MLCRLVFNQLTLTSVPTPRWLPLTSVWCSCSRVVTVESGPLVRTEGSHVTIWCNVTGYKEGVEQDFEWSMYLAAAQDREIRIVSTAQPNYAYAVYAQRVNSKEIFVERLSRDSAVLHITKVQAKDQGLFECYTPNTDGRYLGSYSARTNLTVIADSLTVSAPAQTLSKVEGDTLQLTCEVSRTTEQHTHLSVGWYLRSPEDATAPPQELVTLSRDFVLRSGGPYRQRMAAGDLRLDKTSATSYRLTIHKLQPVDQGLLYCQAAEWIQDTDGSWFAMTRKQSEKIQLRIQPTDRDFSIQVSTERRSFTAGEPLELRCTIEAQNVPERFFSVSWVFSSSPVAVVGPSAVPVLGPDYVAREAAGHMTIRKESTSVHLLKLQHLRPEDAGKYICRVTEREKTPTGDFIDRSKRSRNVQITVQPLKSNITVSLSSNSSEVLEGDAIQLTCSVQSTTGPLSVAWHWTDKQTTELTQEVASVDRDGTVWHSPTYRERSSYGEIRVERVRSDTFSLSLYNALPGDEGQYRCTATEWFQTGTEPELNWEKIGERSATKTVTVKTVESSFMVSASSRTPSVTFGDSFDLLCLVKPRHNPRVPTSVTWRFMPAGSEADDEDVGEFKELVTFTREGTLQWGEQLLGLGTRTTVDRSHSNTNFRLSVTRAGRREAGKYQCSAVLWRRNYDNSWSRVANRTSNLLGISVLQPESKLRVQKNNQSQVYPEDSRVRINCSITSQTSQDSQHAVLWYVRRATGSEADELLLRIERSGAFEYGAYAEEERLRRRVQAERLSSRSYVLTLNRAESSDSGTYYCLVEEWLSDPDGTWYRLSREPSGFTKVLVRQPEIRLQVEELESNVTVEESGSIRLGCSIPFQSSRDSRFSVSWYVEHAEDEDSEDQLVQEERERECVFSIGHDAVFGNGNCSPREEAGPNSRLQFERMASDQYSLTIQGARPTDAGRYYCHVEEWLLNPRNAWYRLATNNSGFTIVNVLQQVSSLQSVVCSNESLFYFVFFYPFPIFGILLIALLLVRYKSRSNSKSQEGKNGAPLLWIKEPHLSYSPTCLDPPALSLHPGSVD</sequence>
<dbReference type="AlphaFoldDB" id="A0A8D3B6F8"/>
<name>A0A8D3B6F8_SCOMX</name>
<dbReference type="SMART" id="SM00409">
    <property type="entry name" value="IG"/>
    <property type="match status" value="7"/>
</dbReference>